<organism evidence="2 3">
    <name type="scientific">Portunus trituberculatus</name>
    <name type="common">Swimming crab</name>
    <name type="synonym">Neptunus trituberculatus</name>
    <dbReference type="NCBI Taxonomy" id="210409"/>
    <lineage>
        <taxon>Eukaryota</taxon>
        <taxon>Metazoa</taxon>
        <taxon>Ecdysozoa</taxon>
        <taxon>Arthropoda</taxon>
        <taxon>Crustacea</taxon>
        <taxon>Multicrustacea</taxon>
        <taxon>Malacostraca</taxon>
        <taxon>Eumalacostraca</taxon>
        <taxon>Eucarida</taxon>
        <taxon>Decapoda</taxon>
        <taxon>Pleocyemata</taxon>
        <taxon>Brachyura</taxon>
        <taxon>Eubrachyura</taxon>
        <taxon>Portunoidea</taxon>
        <taxon>Portunidae</taxon>
        <taxon>Portuninae</taxon>
        <taxon>Portunus</taxon>
    </lineage>
</organism>
<evidence type="ECO:0000256" key="1">
    <source>
        <dbReference type="SAM" id="MobiDB-lite"/>
    </source>
</evidence>
<dbReference type="AlphaFoldDB" id="A0A5B7CI53"/>
<dbReference type="Proteomes" id="UP000324222">
    <property type="component" value="Unassembled WGS sequence"/>
</dbReference>
<evidence type="ECO:0000313" key="2">
    <source>
        <dbReference type="EMBL" id="MPC09040.1"/>
    </source>
</evidence>
<feature type="compositionally biased region" description="Polar residues" evidence="1">
    <location>
        <begin position="10"/>
        <end position="20"/>
    </location>
</feature>
<sequence>MDKSLRGWRTFNSHKPQQGNAHLPCGRKAQRANTCCRGDGKTALWSGSEDTRAMADCRHVAGARPLFPGCCFRAQGTPVR</sequence>
<gene>
    <name evidence="2" type="ORF">E2C01_001641</name>
</gene>
<feature type="region of interest" description="Disordered" evidence="1">
    <location>
        <begin position="1"/>
        <end position="24"/>
    </location>
</feature>
<protein>
    <submittedName>
        <fullName evidence="2">Uncharacterized protein</fullName>
    </submittedName>
</protein>
<name>A0A5B7CI53_PORTR</name>
<accession>A0A5B7CI53</accession>
<keyword evidence="3" id="KW-1185">Reference proteome</keyword>
<proteinExistence type="predicted"/>
<dbReference type="EMBL" id="VSRR010000053">
    <property type="protein sequence ID" value="MPC09040.1"/>
    <property type="molecule type" value="Genomic_DNA"/>
</dbReference>
<reference evidence="2 3" key="1">
    <citation type="submission" date="2019-05" db="EMBL/GenBank/DDBJ databases">
        <title>Another draft genome of Portunus trituberculatus and its Hox gene families provides insights of decapod evolution.</title>
        <authorList>
            <person name="Jeong J.-H."/>
            <person name="Song I."/>
            <person name="Kim S."/>
            <person name="Choi T."/>
            <person name="Kim D."/>
            <person name="Ryu S."/>
            <person name="Kim W."/>
        </authorList>
    </citation>
    <scope>NUCLEOTIDE SEQUENCE [LARGE SCALE GENOMIC DNA]</scope>
    <source>
        <tissue evidence="2">Muscle</tissue>
    </source>
</reference>
<evidence type="ECO:0000313" key="3">
    <source>
        <dbReference type="Proteomes" id="UP000324222"/>
    </source>
</evidence>
<comment type="caution">
    <text evidence="2">The sequence shown here is derived from an EMBL/GenBank/DDBJ whole genome shotgun (WGS) entry which is preliminary data.</text>
</comment>